<protein>
    <recommendedName>
        <fullName evidence="3">Metalloendopeptidase</fullName>
        <ecNumber evidence="3">3.4.24.-</ecNumber>
    </recommendedName>
</protein>
<dbReference type="Gene3D" id="2.60.60.20">
    <property type="entry name" value="PLAT/LH2 domain"/>
    <property type="match status" value="1"/>
</dbReference>
<dbReference type="GO" id="GO:0008270">
    <property type="term" value="F:zinc ion binding"/>
    <property type="evidence" value="ECO:0007669"/>
    <property type="project" value="UniProtKB-UniRule"/>
</dbReference>
<keyword evidence="7" id="KW-1185">Reference proteome</keyword>
<organism evidence="6 7">
    <name type="scientific">Acropora cervicornis</name>
    <name type="common">Staghorn coral</name>
    <dbReference type="NCBI Taxonomy" id="6130"/>
    <lineage>
        <taxon>Eukaryota</taxon>
        <taxon>Metazoa</taxon>
        <taxon>Cnidaria</taxon>
        <taxon>Anthozoa</taxon>
        <taxon>Hexacorallia</taxon>
        <taxon>Scleractinia</taxon>
        <taxon>Astrocoeniina</taxon>
        <taxon>Acroporidae</taxon>
        <taxon>Acropora</taxon>
    </lineage>
</organism>
<dbReference type="PANTHER" id="PTHR10127">
    <property type="entry name" value="DISCOIDIN, CUB, EGF, LAMININ , AND ZINC METALLOPROTEASE DOMAIN CONTAINING"/>
    <property type="match status" value="1"/>
</dbReference>
<keyword evidence="2 3" id="KW-0378">Hydrolase</keyword>
<dbReference type="InterPro" id="IPR024079">
    <property type="entry name" value="MetalloPept_cat_dom_sf"/>
</dbReference>
<dbReference type="AlphaFoldDB" id="A0AAD9V8X1"/>
<comment type="caution">
    <text evidence="1">Lacks conserved residue(s) required for the propagation of feature annotation.</text>
</comment>
<keyword evidence="2 3" id="KW-0482">Metalloprotease</keyword>
<dbReference type="Pfam" id="PF01400">
    <property type="entry name" value="Astacin"/>
    <property type="match status" value="1"/>
</dbReference>
<dbReference type="InterPro" id="IPR001024">
    <property type="entry name" value="PLAT/LH2_dom"/>
</dbReference>
<dbReference type="InterPro" id="IPR036392">
    <property type="entry name" value="PLAT/LH2_dom_sf"/>
</dbReference>
<comment type="cofactor">
    <cofactor evidence="2 3">
        <name>Zn(2+)</name>
        <dbReference type="ChEBI" id="CHEBI:29105"/>
    </cofactor>
    <text evidence="2 3">Binds 1 zinc ion per subunit.</text>
</comment>
<keyword evidence="2 3" id="KW-0862">Zinc</keyword>
<feature type="signal peptide" evidence="3">
    <location>
        <begin position="1"/>
        <end position="26"/>
    </location>
</feature>
<dbReference type="PROSITE" id="PS50095">
    <property type="entry name" value="PLAT"/>
    <property type="match status" value="1"/>
</dbReference>
<dbReference type="SUPFAM" id="SSF55486">
    <property type="entry name" value="Metalloproteases ('zincins'), catalytic domain"/>
    <property type="match status" value="1"/>
</dbReference>
<dbReference type="PANTHER" id="PTHR10127:SF901">
    <property type="entry name" value="METALLOENDOPEPTIDASE"/>
    <property type="match status" value="1"/>
</dbReference>
<feature type="chain" id="PRO_5041776106" description="Metalloendopeptidase" evidence="3">
    <location>
        <begin position="27"/>
        <end position="394"/>
    </location>
</feature>
<evidence type="ECO:0000259" key="5">
    <source>
        <dbReference type="PROSITE" id="PS51864"/>
    </source>
</evidence>
<feature type="binding site" evidence="2">
    <location>
        <position position="172"/>
    </location>
    <ligand>
        <name>Zn(2+)</name>
        <dbReference type="ChEBI" id="CHEBI:29105"/>
        <note>catalytic</note>
    </ligand>
</feature>
<dbReference type="CDD" id="cd04280">
    <property type="entry name" value="ZnMc_astacin_like"/>
    <property type="match status" value="1"/>
</dbReference>
<dbReference type="GO" id="GO:0006508">
    <property type="term" value="P:proteolysis"/>
    <property type="evidence" value="ECO:0007669"/>
    <property type="project" value="UniProtKB-KW"/>
</dbReference>
<keyword evidence="3" id="KW-0732">Signal</keyword>
<accession>A0AAD9V8X1</accession>
<name>A0AAD9V8X1_ACRCE</name>
<feature type="active site" evidence="2">
    <location>
        <position position="169"/>
    </location>
</feature>
<dbReference type="SUPFAM" id="SSF49723">
    <property type="entry name" value="Lipase/lipooxygenase domain (PLAT/LH2 domain)"/>
    <property type="match status" value="1"/>
</dbReference>
<reference evidence="6" key="2">
    <citation type="journal article" date="2023" name="Science">
        <title>Genomic signatures of disease resistance in endangered staghorn corals.</title>
        <authorList>
            <person name="Vollmer S.V."/>
            <person name="Selwyn J.D."/>
            <person name="Despard B.A."/>
            <person name="Roesel C.L."/>
        </authorList>
    </citation>
    <scope>NUCLEOTIDE SEQUENCE</scope>
    <source>
        <strain evidence="6">K2</strain>
    </source>
</reference>
<sequence length="394" mass="44552">MVNETTRMVTVRSMTLIFLYFLHSNAKPTGDNDFVLIEGDMMVKRWFADDVLGVTKRGAILNRPNSKFSYYWPGDVSPNGERIVRVPYSLNFGFLSRLFGNKAIEAFNKAIEQYHKQTCLRFEQKASDDTDYVEIFPGTGCWSQIGRRGGKQQLSLGVGCETRGRAIHEVMHSIGFLHEQSRLDRDEHVIILSKNIQAGKESQFKKYKQDTGNVPYDLHSVMHYSNTYFSKDETSPTILSRTDSNMQLGSSNGFSALDVVRINMLYKCPQLQTDLILYLLTIYTADAGYAGTDSKVDILLTGTKGDSGEIVLEATDEIPDPFERGSKEIFPVIVPNIGSFVSLRIRLAGTSWWWTANDWLLSKVEIETPGDKRNPVILPCNKWLKPGDHVILRP</sequence>
<evidence type="ECO:0000313" key="6">
    <source>
        <dbReference type="EMBL" id="KAK2565651.1"/>
    </source>
</evidence>
<reference evidence="6" key="1">
    <citation type="journal article" date="2023" name="G3 (Bethesda)">
        <title>Whole genome assembly and annotation of the endangered Caribbean coral Acropora cervicornis.</title>
        <authorList>
            <person name="Selwyn J.D."/>
            <person name="Vollmer S.V."/>
        </authorList>
    </citation>
    <scope>NUCLEOTIDE SEQUENCE</scope>
    <source>
        <strain evidence="6">K2</strain>
    </source>
</reference>
<dbReference type="InterPro" id="IPR001506">
    <property type="entry name" value="Peptidase_M12A"/>
</dbReference>
<dbReference type="Pfam" id="PF01477">
    <property type="entry name" value="PLAT"/>
    <property type="match status" value="1"/>
</dbReference>
<evidence type="ECO:0000313" key="7">
    <source>
        <dbReference type="Proteomes" id="UP001249851"/>
    </source>
</evidence>
<gene>
    <name evidence="6" type="ORF">P5673_010803</name>
</gene>
<keyword evidence="2 3" id="KW-0479">Metal-binding</keyword>
<feature type="domain" description="PLAT" evidence="4">
    <location>
        <begin position="276"/>
        <end position="394"/>
    </location>
</feature>
<dbReference type="Gene3D" id="3.40.390.10">
    <property type="entry name" value="Collagenase (Catalytic Domain)"/>
    <property type="match status" value="1"/>
</dbReference>
<evidence type="ECO:0000256" key="2">
    <source>
        <dbReference type="PROSITE-ProRule" id="PRU01211"/>
    </source>
</evidence>
<evidence type="ECO:0000256" key="1">
    <source>
        <dbReference type="PROSITE-ProRule" id="PRU00152"/>
    </source>
</evidence>
<dbReference type="PROSITE" id="PS51864">
    <property type="entry name" value="ASTACIN"/>
    <property type="match status" value="1"/>
</dbReference>
<dbReference type="PRINTS" id="PR00480">
    <property type="entry name" value="ASTACIN"/>
</dbReference>
<feature type="binding site" evidence="2">
    <location>
        <position position="168"/>
    </location>
    <ligand>
        <name>Zn(2+)</name>
        <dbReference type="ChEBI" id="CHEBI:29105"/>
        <note>catalytic</note>
    </ligand>
</feature>
<evidence type="ECO:0000259" key="4">
    <source>
        <dbReference type="PROSITE" id="PS50095"/>
    </source>
</evidence>
<dbReference type="InterPro" id="IPR006026">
    <property type="entry name" value="Peptidase_Metallo"/>
</dbReference>
<dbReference type="SMART" id="SM00308">
    <property type="entry name" value="LH2"/>
    <property type="match status" value="1"/>
</dbReference>
<comment type="caution">
    <text evidence="6">The sequence shown here is derived from an EMBL/GenBank/DDBJ whole genome shotgun (WGS) entry which is preliminary data.</text>
</comment>
<dbReference type="SMART" id="SM00235">
    <property type="entry name" value="ZnMc"/>
    <property type="match status" value="1"/>
</dbReference>
<keyword evidence="2 3" id="KW-0645">Protease</keyword>
<feature type="domain" description="Peptidase M12A" evidence="5">
    <location>
        <begin position="58"/>
        <end position="269"/>
    </location>
</feature>
<dbReference type="Proteomes" id="UP001249851">
    <property type="component" value="Unassembled WGS sequence"/>
</dbReference>
<dbReference type="GO" id="GO:0004222">
    <property type="term" value="F:metalloendopeptidase activity"/>
    <property type="evidence" value="ECO:0007669"/>
    <property type="project" value="UniProtKB-UniRule"/>
</dbReference>
<feature type="binding site" evidence="2">
    <location>
        <position position="178"/>
    </location>
    <ligand>
        <name>Zn(2+)</name>
        <dbReference type="ChEBI" id="CHEBI:29105"/>
        <note>catalytic</note>
    </ligand>
</feature>
<proteinExistence type="predicted"/>
<dbReference type="EC" id="3.4.24.-" evidence="3"/>
<dbReference type="EMBL" id="JARQWQ010000019">
    <property type="protein sequence ID" value="KAK2565651.1"/>
    <property type="molecule type" value="Genomic_DNA"/>
</dbReference>
<dbReference type="InterPro" id="IPR034035">
    <property type="entry name" value="Astacin-like_dom"/>
</dbReference>
<evidence type="ECO:0000256" key="3">
    <source>
        <dbReference type="RuleBase" id="RU361183"/>
    </source>
</evidence>